<keyword evidence="4 6" id="KW-0408">Iron</keyword>
<dbReference type="OrthoDB" id="1103324at2759"/>
<proteinExistence type="inferred from homology"/>
<evidence type="ECO:0000256" key="3">
    <source>
        <dbReference type="ARBA" id="ARBA00023002"/>
    </source>
</evidence>
<keyword evidence="5" id="KW-0503">Monooxygenase</keyword>
<dbReference type="PANTHER" id="PTHR46300:SF2">
    <property type="entry name" value="CYTOCHROME P450 MONOOXYGENASE ALNH-RELATED"/>
    <property type="match status" value="1"/>
</dbReference>
<keyword evidence="2 6" id="KW-0479">Metal-binding</keyword>
<dbReference type="InterPro" id="IPR036396">
    <property type="entry name" value="Cyt_P450_sf"/>
</dbReference>
<evidence type="ECO:0000256" key="6">
    <source>
        <dbReference type="PIRSR" id="PIRSR602401-1"/>
    </source>
</evidence>
<comment type="similarity">
    <text evidence="1">Belongs to the cytochrome P450 family.</text>
</comment>
<dbReference type="GO" id="GO:0020037">
    <property type="term" value="F:heme binding"/>
    <property type="evidence" value="ECO:0007669"/>
    <property type="project" value="InterPro"/>
</dbReference>
<evidence type="ECO:0000256" key="5">
    <source>
        <dbReference type="ARBA" id="ARBA00023033"/>
    </source>
</evidence>
<dbReference type="Gene3D" id="1.10.630.10">
    <property type="entry name" value="Cytochrome P450"/>
    <property type="match status" value="1"/>
</dbReference>
<gene>
    <name evidence="7" type="ORF">BDV95DRAFT_607496</name>
</gene>
<evidence type="ECO:0000256" key="4">
    <source>
        <dbReference type="ARBA" id="ARBA00023004"/>
    </source>
</evidence>
<feature type="binding site" description="axial binding residue" evidence="6">
    <location>
        <position position="446"/>
    </location>
    <ligand>
        <name>heme</name>
        <dbReference type="ChEBI" id="CHEBI:30413"/>
    </ligand>
    <ligandPart>
        <name>Fe</name>
        <dbReference type="ChEBI" id="CHEBI:18248"/>
    </ligandPart>
</feature>
<dbReference type="SUPFAM" id="SSF48264">
    <property type="entry name" value="Cytochrome P450"/>
    <property type="match status" value="1"/>
</dbReference>
<dbReference type="InterPro" id="IPR002401">
    <property type="entry name" value="Cyt_P450_E_grp-I"/>
</dbReference>
<dbReference type="AlphaFoldDB" id="A0A7C8IDA2"/>
<comment type="caution">
    <text evidence="7">The sequence shown here is derived from an EMBL/GenBank/DDBJ whole genome shotgun (WGS) entry which is preliminary data.</text>
</comment>
<dbReference type="Proteomes" id="UP000481861">
    <property type="component" value="Unassembled WGS sequence"/>
</dbReference>
<keyword evidence="3" id="KW-0560">Oxidoreductase</keyword>
<evidence type="ECO:0000256" key="2">
    <source>
        <dbReference type="ARBA" id="ARBA00022723"/>
    </source>
</evidence>
<sequence>MWSPSVPSSPFGIASLVLAGYLFSKLLRFGHREKHLPPGPPTLPILGNAHLIPSTNFYKKLKEWSDKYGPVYSLKIGQGTFIVLNDRRAVHDTVDKKSALYAERPRDYQMEVSLGNENIAMMHATPLWRAQRKIASQMLAPRRLDEEVAPIQEAETCQLMHDLLETPEDFSNHVKRTTASVATIVMFGFRAKTFESFWAKCAYINMDVISASLEQGTYLPIEQFPILKLIPDRWAPSKDRAKRCYRTTTDTWTEARELVEQRRRNGDYRDSLCDKLLSEEIKVDVPLSYNQLSNFVGAIHQGAADTTASAIRTSILFMSKHPWVQEKAQVELDRVCGTERMPTWKDFAELPYINCIVKESLRIRPIVPSGVPHRAKQDDWYDGMLIPKDATVFIPAWSLHNTCYSAPELYNPDRYLQHPKLANDYAGSPDYEKRDHYAYGAGRRICVGIHLAERTQWRITASLLWGFRILPEVGEDGKEVEVDTEAYQDGFTHQAKEYRVRIVARSARHAEVVRREFAAVENYLRKWE</sequence>
<name>A0A7C8IDA2_9PLEO</name>
<keyword evidence="6" id="KW-0349">Heme</keyword>
<dbReference type="GO" id="GO:0016705">
    <property type="term" value="F:oxidoreductase activity, acting on paired donors, with incorporation or reduction of molecular oxygen"/>
    <property type="evidence" value="ECO:0007669"/>
    <property type="project" value="InterPro"/>
</dbReference>
<reference evidence="7 8" key="1">
    <citation type="submission" date="2020-01" db="EMBL/GenBank/DDBJ databases">
        <authorList>
            <consortium name="DOE Joint Genome Institute"/>
            <person name="Haridas S."/>
            <person name="Albert R."/>
            <person name="Binder M."/>
            <person name="Bloem J."/>
            <person name="Labutti K."/>
            <person name="Salamov A."/>
            <person name="Andreopoulos B."/>
            <person name="Baker S.E."/>
            <person name="Barry K."/>
            <person name="Bills G."/>
            <person name="Bluhm B.H."/>
            <person name="Cannon C."/>
            <person name="Castanera R."/>
            <person name="Culley D.E."/>
            <person name="Daum C."/>
            <person name="Ezra D."/>
            <person name="Gonzalez J.B."/>
            <person name="Henrissat B."/>
            <person name="Kuo A."/>
            <person name="Liang C."/>
            <person name="Lipzen A."/>
            <person name="Lutzoni F."/>
            <person name="Magnuson J."/>
            <person name="Mondo S."/>
            <person name="Nolan M."/>
            <person name="Ohm R."/>
            <person name="Pangilinan J."/>
            <person name="Park H.-J.H."/>
            <person name="Ramirez L."/>
            <person name="Alfaro M."/>
            <person name="Sun H."/>
            <person name="Tritt A."/>
            <person name="Yoshinaga Y."/>
            <person name="Zwiers L.-H.L."/>
            <person name="Turgeon B.G."/>
            <person name="Goodwin S.B."/>
            <person name="Spatafora J.W."/>
            <person name="Crous P.W."/>
            <person name="Grigoriev I.V."/>
        </authorList>
    </citation>
    <scope>NUCLEOTIDE SEQUENCE [LARGE SCALE GENOMIC DNA]</scope>
    <source>
        <strain evidence="7 8">CBS 611.86</strain>
    </source>
</reference>
<keyword evidence="8" id="KW-1185">Reference proteome</keyword>
<dbReference type="GO" id="GO:0005506">
    <property type="term" value="F:iron ion binding"/>
    <property type="evidence" value="ECO:0007669"/>
    <property type="project" value="InterPro"/>
</dbReference>
<dbReference type="EMBL" id="JAADJZ010000012">
    <property type="protein sequence ID" value="KAF2871230.1"/>
    <property type="molecule type" value="Genomic_DNA"/>
</dbReference>
<evidence type="ECO:0000256" key="1">
    <source>
        <dbReference type="ARBA" id="ARBA00010617"/>
    </source>
</evidence>
<dbReference type="InterPro" id="IPR050364">
    <property type="entry name" value="Cytochrome_P450_fung"/>
</dbReference>
<dbReference type="Pfam" id="PF00067">
    <property type="entry name" value="p450"/>
    <property type="match status" value="1"/>
</dbReference>
<protein>
    <submittedName>
        <fullName evidence="7">Cytochrome P450 oxidoreductase-like protein</fullName>
    </submittedName>
</protein>
<dbReference type="InterPro" id="IPR001128">
    <property type="entry name" value="Cyt_P450"/>
</dbReference>
<dbReference type="PRINTS" id="PR00385">
    <property type="entry name" value="P450"/>
</dbReference>
<organism evidence="7 8">
    <name type="scientific">Massariosphaeria phaeospora</name>
    <dbReference type="NCBI Taxonomy" id="100035"/>
    <lineage>
        <taxon>Eukaryota</taxon>
        <taxon>Fungi</taxon>
        <taxon>Dikarya</taxon>
        <taxon>Ascomycota</taxon>
        <taxon>Pezizomycotina</taxon>
        <taxon>Dothideomycetes</taxon>
        <taxon>Pleosporomycetidae</taxon>
        <taxon>Pleosporales</taxon>
        <taxon>Pleosporales incertae sedis</taxon>
        <taxon>Massariosphaeria</taxon>
    </lineage>
</organism>
<accession>A0A7C8IDA2</accession>
<dbReference type="GO" id="GO:0004497">
    <property type="term" value="F:monooxygenase activity"/>
    <property type="evidence" value="ECO:0007669"/>
    <property type="project" value="UniProtKB-KW"/>
</dbReference>
<evidence type="ECO:0000313" key="8">
    <source>
        <dbReference type="Proteomes" id="UP000481861"/>
    </source>
</evidence>
<dbReference type="CDD" id="cd11065">
    <property type="entry name" value="CYP64-like"/>
    <property type="match status" value="1"/>
</dbReference>
<evidence type="ECO:0000313" key="7">
    <source>
        <dbReference type="EMBL" id="KAF2871230.1"/>
    </source>
</evidence>
<dbReference type="PRINTS" id="PR00463">
    <property type="entry name" value="EP450I"/>
</dbReference>
<dbReference type="PANTHER" id="PTHR46300">
    <property type="entry name" value="P450, PUTATIVE (EUROFUNG)-RELATED-RELATED"/>
    <property type="match status" value="1"/>
</dbReference>
<comment type="cofactor">
    <cofactor evidence="6">
        <name>heme</name>
        <dbReference type="ChEBI" id="CHEBI:30413"/>
    </cofactor>
</comment>